<gene>
    <name evidence="2" type="ORF">ERS852554_01089</name>
</gene>
<accession>A0A174PCY7</accession>
<organism evidence="2 3">
    <name type="scientific">Bacteroides uniformis</name>
    <dbReference type="NCBI Taxonomy" id="820"/>
    <lineage>
        <taxon>Bacteria</taxon>
        <taxon>Pseudomonadati</taxon>
        <taxon>Bacteroidota</taxon>
        <taxon>Bacteroidia</taxon>
        <taxon>Bacteroidales</taxon>
        <taxon>Bacteroidaceae</taxon>
        <taxon>Bacteroides</taxon>
    </lineage>
</organism>
<dbReference type="EMBL" id="CZBF01000002">
    <property type="protein sequence ID" value="CUP57696.1"/>
    <property type="molecule type" value="Genomic_DNA"/>
</dbReference>
<evidence type="ECO:0000313" key="2">
    <source>
        <dbReference type="EMBL" id="CUP57696.1"/>
    </source>
</evidence>
<dbReference type="AlphaFoldDB" id="A0A174PCY7"/>
<proteinExistence type="predicted"/>
<evidence type="ECO:0000313" key="3">
    <source>
        <dbReference type="Proteomes" id="UP000095788"/>
    </source>
</evidence>
<sequence>MRFDSIRRNHMLASGCERQFISILIQQAYIHVVISIVPSVFLPES</sequence>
<keyword evidence="1" id="KW-1133">Transmembrane helix</keyword>
<protein>
    <submittedName>
        <fullName evidence="2">Uncharacterized protein</fullName>
    </submittedName>
</protein>
<dbReference type="Proteomes" id="UP000095788">
    <property type="component" value="Unassembled WGS sequence"/>
</dbReference>
<name>A0A174PCY7_BACUN</name>
<reference evidence="2 3" key="1">
    <citation type="submission" date="2015-09" db="EMBL/GenBank/DDBJ databases">
        <authorList>
            <consortium name="Pathogen Informatics"/>
        </authorList>
    </citation>
    <scope>NUCLEOTIDE SEQUENCE [LARGE SCALE GENOMIC DNA]</scope>
    <source>
        <strain evidence="2 3">2789STDY5834942</strain>
    </source>
</reference>
<keyword evidence="1" id="KW-0812">Transmembrane</keyword>
<keyword evidence="1" id="KW-0472">Membrane</keyword>
<evidence type="ECO:0000256" key="1">
    <source>
        <dbReference type="SAM" id="Phobius"/>
    </source>
</evidence>
<feature type="transmembrane region" description="Helical" evidence="1">
    <location>
        <begin position="20"/>
        <end position="42"/>
    </location>
</feature>